<evidence type="ECO:0000259" key="1">
    <source>
        <dbReference type="Pfam" id="PF00931"/>
    </source>
</evidence>
<dbReference type="AlphaFoldDB" id="A0A7C8M6G8"/>
<dbReference type="Pfam" id="PF00931">
    <property type="entry name" value="NB-ARC"/>
    <property type="match status" value="1"/>
</dbReference>
<dbReference type="PANTHER" id="PTHR46082:SF11">
    <property type="entry name" value="AAA+ ATPASE DOMAIN-CONTAINING PROTEIN-RELATED"/>
    <property type="match status" value="1"/>
</dbReference>
<dbReference type="EMBL" id="JAADJZ010000024">
    <property type="protein sequence ID" value="KAF2867143.1"/>
    <property type="molecule type" value="Genomic_DNA"/>
</dbReference>
<dbReference type="Pfam" id="PF13374">
    <property type="entry name" value="TPR_10"/>
    <property type="match status" value="2"/>
</dbReference>
<dbReference type="Gene3D" id="1.25.40.10">
    <property type="entry name" value="Tetratricopeptide repeat domain"/>
    <property type="match status" value="3"/>
</dbReference>
<dbReference type="SUPFAM" id="SSF52540">
    <property type="entry name" value="P-loop containing nucleoside triphosphate hydrolases"/>
    <property type="match status" value="1"/>
</dbReference>
<dbReference type="Pfam" id="PF13424">
    <property type="entry name" value="TPR_12"/>
    <property type="match status" value="4"/>
</dbReference>
<dbReference type="PRINTS" id="PR00381">
    <property type="entry name" value="KINESINLIGHT"/>
</dbReference>
<name>A0A7C8M6G8_9PLEO</name>
<dbReference type="InterPro" id="IPR027417">
    <property type="entry name" value="P-loop_NTPase"/>
</dbReference>
<dbReference type="SUPFAM" id="SSF48452">
    <property type="entry name" value="TPR-like"/>
    <property type="match status" value="4"/>
</dbReference>
<organism evidence="2 3">
    <name type="scientific">Massariosphaeria phaeospora</name>
    <dbReference type="NCBI Taxonomy" id="100035"/>
    <lineage>
        <taxon>Eukaryota</taxon>
        <taxon>Fungi</taxon>
        <taxon>Dikarya</taxon>
        <taxon>Ascomycota</taxon>
        <taxon>Pezizomycotina</taxon>
        <taxon>Dothideomycetes</taxon>
        <taxon>Pleosporomycetidae</taxon>
        <taxon>Pleosporales</taxon>
        <taxon>Pleosporales incertae sedis</taxon>
        <taxon>Massariosphaeria</taxon>
    </lineage>
</organism>
<protein>
    <recommendedName>
        <fullName evidence="1">NB-ARC domain-containing protein</fullName>
    </recommendedName>
</protein>
<accession>A0A7C8M6G8</accession>
<gene>
    <name evidence="2" type="ORF">BDV95DRAFT_598272</name>
</gene>
<dbReference type="Gene3D" id="3.40.50.300">
    <property type="entry name" value="P-loop containing nucleotide triphosphate hydrolases"/>
    <property type="match status" value="1"/>
</dbReference>
<feature type="domain" description="NB-ARC" evidence="1">
    <location>
        <begin position="206"/>
        <end position="356"/>
    </location>
</feature>
<dbReference type="InterPro" id="IPR053137">
    <property type="entry name" value="NLR-like"/>
</dbReference>
<reference evidence="2 3" key="1">
    <citation type="submission" date="2020-01" db="EMBL/GenBank/DDBJ databases">
        <authorList>
            <consortium name="DOE Joint Genome Institute"/>
            <person name="Haridas S."/>
            <person name="Albert R."/>
            <person name="Binder M."/>
            <person name="Bloem J."/>
            <person name="Labutti K."/>
            <person name="Salamov A."/>
            <person name="Andreopoulos B."/>
            <person name="Baker S.E."/>
            <person name="Barry K."/>
            <person name="Bills G."/>
            <person name="Bluhm B.H."/>
            <person name="Cannon C."/>
            <person name="Castanera R."/>
            <person name="Culley D.E."/>
            <person name="Daum C."/>
            <person name="Ezra D."/>
            <person name="Gonzalez J.B."/>
            <person name="Henrissat B."/>
            <person name="Kuo A."/>
            <person name="Liang C."/>
            <person name="Lipzen A."/>
            <person name="Lutzoni F."/>
            <person name="Magnuson J."/>
            <person name="Mondo S."/>
            <person name="Nolan M."/>
            <person name="Ohm R."/>
            <person name="Pangilinan J."/>
            <person name="Park H.-J.H."/>
            <person name="Ramirez L."/>
            <person name="Alfaro M."/>
            <person name="Sun H."/>
            <person name="Tritt A."/>
            <person name="Yoshinaga Y."/>
            <person name="Zwiers L.-H.L."/>
            <person name="Turgeon B.G."/>
            <person name="Goodwin S.B."/>
            <person name="Spatafora J.W."/>
            <person name="Crous P.W."/>
            <person name="Grigoriev I.V."/>
        </authorList>
    </citation>
    <scope>NUCLEOTIDE SEQUENCE [LARGE SCALE GENOMIC DNA]</scope>
    <source>
        <strain evidence="2 3">CBS 611.86</strain>
    </source>
</reference>
<sequence length="1053" mass="120236">MCSQIRSTEEAIILANQDPAFTHVAEHTRGIVFLGTPHRGSSFSWWGSLAARALGPLRSNPSLLQEVEYDALPLLELQDEFERVRSDKFQVVNFFEQRKTRLVKVWLFQWEKFCVREQSATYSRVENIGLSVDHYGLNKFQSKDDNYHSILRKILSLIEPIAAQKQRRLYSVPINTVDTYTERPKLSAAVAKGLRVRHEKASVPYALAIHGLGGTGKTQLAMKYVEDHKDEYSPILWIDAKDKDSVLSSYERCARELQLEIDDRQPPNTSLVNSPTVQAVLRWLEDRKRIDDAWLVFVDNADDLTWGIKEVLPKGHRGSIIITSQDNKARRLVDGGCEAVCVDAMEPLEARRLLLQKIELDEASVSDHVKHDCDRVAGQLGHLALALDLAGAYILEDDTGPTRALPRYLQRLAHHKESVLRDEDSRGIARSEKTVWTVWNMTLERIDALEKLENLENPHLGLPARLLLAFLARFRGTVIQDELFRLASAAVLETRHALYDGAELPSWLSDALTLTGTNEWDDYFYEQTRNRLVRFSLLQRTRGEWPGVSMHGLVQWRATKYEAEQPWEKCYLITVLAACAQLSKETARPHFRRELVAQLPSMETKYLSDLGIKDKDKGFAWHTVSTVYFYEGRSKEAEELDVQVMETSLRVLGKEHPSTLTSIANLASTFWNQGRWKEAEELDVQVMETRKRVLGKEHPSTLTSMANLASTYRNQGRWKEAEELEVQVMETRKRVLGEEHPSTLSSTANLALTYRDQGQWEEAEALFVQTMEIRKRVLGEEHPSTLTSMANLASTYRNQGRWKEAEELDVQVMETRKSVLGKEHPDTLTSMANLASTFWNQGRWKEAEELDVQVMETSLRVLGKEHPSTLTSIANLASTFWNQGRWKEAEELEVQVMETSSRVLGKEHPDTLTSMANLASTYRNQGRWKEAEELDVQVMETSLRVLGKEHPSTLTSIANLASTFWNQGRWKEAEELDVQVMETRKRVLGKEHPDTLASMNNLAFTLRDRSRNQEALSLLETCFQLCKNILGEQHPHTKSVHGTLVYKVTSVPP</sequence>
<dbReference type="OrthoDB" id="5086500at2759"/>
<evidence type="ECO:0000313" key="2">
    <source>
        <dbReference type="EMBL" id="KAF2867143.1"/>
    </source>
</evidence>
<comment type="caution">
    <text evidence="2">The sequence shown here is derived from an EMBL/GenBank/DDBJ whole genome shotgun (WGS) entry which is preliminary data.</text>
</comment>
<dbReference type="InterPro" id="IPR011990">
    <property type="entry name" value="TPR-like_helical_dom_sf"/>
</dbReference>
<dbReference type="PANTHER" id="PTHR46082">
    <property type="entry name" value="ATP/GTP-BINDING PROTEIN-RELATED"/>
    <property type="match status" value="1"/>
</dbReference>
<dbReference type="Proteomes" id="UP000481861">
    <property type="component" value="Unassembled WGS sequence"/>
</dbReference>
<keyword evidence="3" id="KW-1185">Reference proteome</keyword>
<dbReference type="InterPro" id="IPR002182">
    <property type="entry name" value="NB-ARC"/>
</dbReference>
<proteinExistence type="predicted"/>
<evidence type="ECO:0000313" key="3">
    <source>
        <dbReference type="Proteomes" id="UP000481861"/>
    </source>
</evidence>
<dbReference type="GO" id="GO:0043531">
    <property type="term" value="F:ADP binding"/>
    <property type="evidence" value="ECO:0007669"/>
    <property type="project" value="InterPro"/>
</dbReference>